<reference evidence="3" key="1">
    <citation type="journal article" date="2019" name="Int. J. Syst. Evol. Microbiol.">
        <title>The Global Catalogue of Microorganisms (GCM) 10K type strain sequencing project: providing services to taxonomists for standard genome sequencing and annotation.</title>
        <authorList>
            <consortium name="The Broad Institute Genomics Platform"/>
            <consortium name="The Broad Institute Genome Sequencing Center for Infectious Disease"/>
            <person name="Wu L."/>
            <person name="Ma J."/>
        </authorList>
    </citation>
    <scope>NUCLEOTIDE SEQUENCE [LARGE SCALE GENOMIC DNA]</scope>
    <source>
        <strain evidence="3">NBRC 105830</strain>
    </source>
</reference>
<dbReference type="Proteomes" id="UP001157109">
    <property type="component" value="Unassembled WGS sequence"/>
</dbReference>
<feature type="signal peptide" evidence="1">
    <location>
        <begin position="1"/>
        <end position="19"/>
    </location>
</feature>
<evidence type="ECO:0000313" key="2">
    <source>
        <dbReference type="EMBL" id="GMA19454.1"/>
    </source>
</evidence>
<proteinExistence type="predicted"/>
<gene>
    <name evidence="2" type="ORF">GCM10025862_14750</name>
</gene>
<protein>
    <submittedName>
        <fullName evidence="2">Uncharacterized protein</fullName>
    </submittedName>
</protein>
<feature type="chain" id="PRO_5045591905" evidence="1">
    <location>
        <begin position="20"/>
        <end position="346"/>
    </location>
</feature>
<keyword evidence="3" id="KW-1185">Reference proteome</keyword>
<keyword evidence="1" id="KW-0732">Signal</keyword>
<comment type="caution">
    <text evidence="2">The sequence shown here is derived from an EMBL/GenBank/DDBJ whole genome shotgun (WGS) entry which is preliminary data.</text>
</comment>
<dbReference type="RefSeq" id="WP_241444733.1">
    <property type="nucleotide sequence ID" value="NZ_BSUJ01000001.1"/>
</dbReference>
<sequence length="346" mass="35772">MALLLPVGALVATAGCVGAAPAAGSAPAPSAAPVAATITSTASTTSTATTSTTGRAPLGTTTYVALTEQNGAQALELVDRRTGKRLRTVASADSPTDGSRAFGSVELLRDGTVFFVRYGQGEILGPKGQIYGSTLWRTNPKGQSVVFLRGVISAAVTTDERRIAVTQASPDRAHRKVHQQVRVGSVGGGAFTTLKDYPIPTDASGSPLQEFATPQLRTWLGTSSLIAERGCCDENAVTVLSATKPGSAAQGPYGDGSARTIGKLGERAALFLRPVFGPAPSYPERGFQAVQVTAAKPRGTVVWSTASTNRHRAIAAALKATRATPLDIAKTTYPHQGVAQVLAEYR</sequence>
<evidence type="ECO:0000313" key="3">
    <source>
        <dbReference type="Proteomes" id="UP001157109"/>
    </source>
</evidence>
<accession>A0ABQ6HP36</accession>
<dbReference type="EMBL" id="BSUJ01000001">
    <property type="protein sequence ID" value="GMA19454.1"/>
    <property type="molecule type" value="Genomic_DNA"/>
</dbReference>
<name>A0ABQ6HP36_9MICO</name>
<evidence type="ECO:0000256" key="1">
    <source>
        <dbReference type="SAM" id="SignalP"/>
    </source>
</evidence>
<organism evidence="2 3">
    <name type="scientific">Arsenicicoccus piscis</name>
    <dbReference type="NCBI Taxonomy" id="673954"/>
    <lineage>
        <taxon>Bacteria</taxon>
        <taxon>Bacillati</taxon>
        <taxon>Actinomycetota</taxon>
        <taxon>Actinomycetes</taxon>
        <taxon>Micrococcales</taxon>
        <taxon>Intrasporangiaceae</taxon>
        <taxon>Arsenicicoccus</taxon>
    </lineage>
</organism>